<reference evidence="2" key="1">
    <citation type="submission" date="2012-05" db="EMBL/GenBank/DDBJ databases">
        <authorList>
            <person name="Krishnakumar V."/>
            <person name="Cheung F."/>
            <person name="Xiao Y."/>
            <person name="Chan A."/>
            <person name="Moskal W.A."/>
            <person name="Town C.D."/>
        </authorList>
    </citation>
    <scope>NUCLEOTIDE SEQUENCE</scope>
</reference>
<dbReference type="EMBL" id="BT143533">
    <property type="protein sequence ID" value="AFK43327.1"/>
    <property type="molecule type" value="mRNA"/>
</dbReference>
<evidence type="ECO:0000256" key="1">
    <source>
        <dbReference type="SAM" id="MobiDB-lite"/>
    </source>
</evidence>
<name>I3SST5_MEDTR</name>
<dbReference type="ExpressionAtlas" id="I3SST5">
    <property type="expression patterns" value="differential"/>
</dbReference>
<proteinExistence type="evidence at transcript level"/>
<organism evidence="2">
    <name type="scientific">Medicago truncatula</name>
    <name type="common">Barrel medic</name>
    <name type="synonym">Medicago tribuloides</name>
    <dbReference type="NCBI Taxonomy" id="3880"/>
    <lineage>
        <taxon>Eukaryota</taxon>
        <taxon>Viridiplantae</taxon>
        <taxon>Streptophyta</taxon>
        <taxon>Embryophyta</taxon>
        <taxon>Tracheophyta</taxon>
        <taxon>Spermatophyta</taxon>
        <taxon>Magnoliopsida</taxon>
        <taxon>eudicotyledons</taxon>
        <taxon>Gunneridae</taxon>
        <taxon>Pentapetalae</taxon>
        <taxon>rosids</taxon>
        <taxon>fabids</taxon>
        <taxon>Fabales</taxon>
        <taxon>Fabaceae</taxon>
        <taxon>Papilionoideae</taxon>
        <taxon>50 kb inversion clade</taxon>
        <taxon>NPAAA clade</taxon>
        <taxon>Hologalegina</taxon>
        <taxon>IRL clade</taxon>
        <taxon>Trifolieae</taxon>
        <taxon>Medicago</taxon>
    </lineage>
</organism>
<dbReference type="AlphaFoldDB" id="I3SST5"/>
<evidence type="ECO:0000313" key="2">
    <source>
        <dbReference type="EMBL" id="AFK43327.1"/>
    </source>
</evidence>
<protein>
    <submittedName>
        <fullName evidence="2">Uncharacterized protein</fullName>
    </submittedName>
</protein>
<sequence length="121" mass="13772">MGCFLQCFGLTSKRKRRKTLYKVLAGENQKYGNYQVLATVTEKSIVPYSKIRGGDQEKEKSGVKSKKKKKVSFNLNVEMYEANPGSYQVLDDDEEDENKETAVESEREGSVVSMIRYPVES</sequence>
<feature type="compositionally biased region" description="Basic and acidic residues" evidence="1">
    <location>
        <begin position="99"/>
        <end position="109"/>
    </location>
</feature>
<feature type="region of interest" description="Disordered" evidence="1">
    <location>
        <begin position="88"/>
        <end position="109"/>
    </location>
</feature>
<accession>I3SST5</accession>